<dbReference type="GO" id="GO:0050660">
    <property type="term" value="F:flavin adenine dinucleotide binding"/>
    <property type="evidence" value="ECO:0007669"/>
    <property type="project" value="TreeGrafter"/>
</dbReference>
<dbReference type="EMBL" id="JENY01000024">
    <property type="protein sequence ID" value="EXL03658.1"/>
    <property type="molecule type" value="Genomic_DNA"/>
</dbReference>
<dbReference type="InterPro" id="IPR050982">
    <property type="entry name" value="Auxin_biosynth/cation_transpt"/>
</dbReference>
<dbReference type="PANTHER" id="PTHR43539">
    <property type="entry name" value="FLAVIN-BINDING MONOOXYGENASE-LIKE PROTEIN (AFU_ORTHOLOGUE AFUA_4G09220)"/>
    <property type="match status" value="1"/>
</dbReference>
<dbReference type="PATRIC" id="fig|69279.3.peg.3438"/>
<dbReference type="PRINTS" id="PR00469">
    <property type="entry name" value="PNDRDTASEII"/>
</dbReference>
<dbReference type="InterPro" id="IPR036188">
    <property type="entry name" value="FAD/NAD-bd_sf"/>
</dbReference>
<protein>
    <submittedName>
        <fullName evidence="2">Potassium transporter</fullName>
    </submittedName>
</protein>
<dbReference type="Pfam" id="PF13738">
    <property type="entry name" value="Pyr_redox_3"/>
    <property type="match status" value="1"/>
</dbReference>
<organism evidence="2 3">
    <name type="scientific">Aquamicrobium defluvii</name>
    <dbReference type="NCBI Taxonomy" id="69279"/>
    <lineage>
        <taxon>Bacteria</taxon>
        <taxon>Pseudomonadati</taxon>
        <taxon>Pseudomonadota</taxon>
        <taxon>Alphaproteobacteria</taxon>
        <taxon>Hyphomicrobiales</taxon>
        <taxon>Phyllobacteriaceae</taxon>
        <taxon>Aquamicrobium</taxon>
    </lineage>
</organism>
<comment type="caution">
    <text evidence="2">The sequence shown here is derived from an EMBL/GenBank/DDBJ whole genome shotgun (WGS) entry which is preliminary data.</text>
</comment>
<evidence type="ECO:0000256" key="1">
    <source>
        <dbReference type="ARBA" id="ARBA00023002"/>
    </source>
</evidence>
<accession>A0A011UCI9</accession>
<dbReference type="GO" id="GO:0004497">
    <property type="term" value="F:monooxygenase activity"/>
    <property type="evidence" value="ECO:0007669"/>
    <property type="project" value="TreeGrafter"/>
</dbReference>
<evidence type="ECO:0000313" key="3">
    <source>
        <dbReference type="Proteomes" id="UP000019849"/>
    </source>
</evidence>
<name>A0A011UCI9_9HYPH</name>
<keyword evidence="1" id="KW-0560">Oxidoreductase</keyword>
<dbReference type="Proteomes" id="UP000019849">
    <property type="component" value="Unassembled WGS sequence"/>
</dbReference>
<sequence>MNRHILVIGAGQAGLAAGYHLRRAGLSYIIVDGSNRVGDVWRNRYDSLTLFTTRQFSVLPGMQIPGNRDGYADRDEFAEYLESYVRHFELPVKLGAHVSRLAKSADGFEAMLSNGDIISATEVIIATGAFQVPIVPPISAELGYEVLQLTAATFRNCNQLPDGPVLVVGDGASGRDIAIESRKRQPVLLSAGKPRKLLPEHILGKSIWWWLNLIGALEAPATSFRGRIVRKTDAFPDRGLRDEALQKLGIRLMSRLVGAEADVVKFSDGKLAQVRTVIWAVGYRDETEWVDIEDAVHAKTGFVHSEGVSPVKGLYFLGRPWQRNRSSALIMGAGPDAASVIRKLRTDHVQA</sequence>
<dbReference type="PANTHER" id="PTHR43539:SF78">
    <property type="entry name" value="FLAVIN-CONTAINING MONOOXYGENASE"/>
    <property type="match status" value="1"/>
</dbReference>
<dbReference type="SUPFAM" id="SSF51905">
    <property type="entry name" value="FAD/NAD(P)-binding domain"/>
    <property type="match status" value="2"/>
</dbReference>
<dbReference type="Gene3D" id="3.50.50.60">
    <property type="entry name" value="FAD/NAD(P)-binding domain"/>
    <property type="match status" value="1"/>
</dbReference>
<evidence type="ECO:0000313" key="2">
    <source>
        <dbReference type="EMBL" id="EXL03658.1"/>
    </source>
</evidence>
<gene>
    <name evidence="2" type="ORF">BG36_11730</name>
</gene>
<dbReference type="STRING" id="69279.BG36_11730"/>
<proteinExistence type="predicted"/>
<dbReference type="AlphaFoldDB" id="A0A011UCI9"/>
<dbReference type="RefSeq" id="WP_009452648.1">
    <property type="nucleotide sequence ID" value="NZ_KK073896.1"/>
</dbReference>
<reference evidence="2 3" key="1">
    <citation type="submission" date="2014-02" db="EMBL/GenBank/DDBJ databases">
        <title>Aquamicrobium defluvii Genome sequencing.</title>
        <authorList>
            <person name="Wang X."/>
        </authorList>
    </citation>
    <scope>NUCLEOTIDE SEQUENCE [LARGE SCALE GENOMIC DNA]</scope>
    <source>
        <strain evidence="2 3">W13Z1</strain>
    </source>
</reference>
<dbReference type="eggNOG" id="COG2072">
    <property type="taxonomic scope" value="Bacteria"/>
</dbReference>
<dbReference type="PRINTS" id="PR00368">
    <property type="entry name" value="FADPNR"/>
</dbReference>
<dbReference type="HOGENOM" id="CLU_006909_1_0_5"/>